<evidence type="ECO:0000313" key="6">
    <source>
        <dbReference type="EMBL" id="CAH0382447.1"/>
    </source>
</evidence>
<dbReference type="AlphaFoldDB" id="A0A9N9ZZ92"/>
<accession>A0A9N9ZZ92</accession>
<keyword evidence="1" id="KW-0677">Repeat</keyword>
<evidence type="ECO:0000256" key="1">
    <source>
        <dbReference type="ARBA" id="ARBA00022737"/>
    </source>
</evidence>
<dbReference type="SMART" id="SM00408">
    <property type="entry name" value="IGc2"/>
    <property type="match status" value="1"/>
</dbReference>
<dbReference type="Gene3D" id="2.60.40.10">
    <property type="entry name" value="Immunoglobulins"/>
    <property type="match status" value="1"/>
</dbReference>
<feature type="region of interest" description="Disordered" evidence="4">
    <location>
        <begin position="1"/>
        <end position="51"/>
    </location>
</feature>
<proteinExistence type="predicted"/>
<evidence type="ECO:0000259" key="5">
    <source>
        <dbReference type="PROSITE" id="PS50835"/>
    </source>
</evidence>
<dbReference type="InterPro" id="IPR013098">
    <property type="entry name" value="Ig_I-set"/>
</dbReference>
<dbReference type="Pfam" id="PF07679">
    <property type="entry name" value="I-set"/>
    <property type="match status" value="1"/>
</dbReference>
<dbReference type="PANTHER" id="PTHR10075:SF100">
    <property type="entry name" value="FASCICLIN-2"/>
    <property type="match status" value="1"/>
</dbReference>
<name>A0A9N9ZZ92_BEMTA</name>
<dbReference type="GO" id="GO:0070593">
    <property type="term" value="P:dendrite self-avoidance"/>
    <property type="evidence" value="ECO:0007669"/>
    <property type="project" value="TreeGrafter"/>
</dbReference>
<evidence type="ECO:0000256" key="4">
    <source>
        <dbReference type="SAM" id="MobiDB-lite"/>
    </source>
</evidence>
<keyword evidence="7" id="KW-1185">Reference proteome</keyword>
<keyword evidence="2" id="KW-1015">Disulfide bond</keyword>
<dbReference type="InterPro" id="IPR003599">
    <property type="entry name" value="Ig_sub"/>
</dbReference>
<dbReference type="GO" id="GO:0098632">
    <property type="term" value="F:cell-cell adhesion mediator activity"/>
    <property type="evidence" value="ECO:0007669"/>
    <property type="project" value="TreeGrafter"/>
</dbReference>
<dbReference type="SMART" id="SM00409">
    <property type="entry name" value="IG"/>
    <property type="match status" value="1"/>
</dbReference>
<gene>
    <name evidence="6" type="ORF">BEMITA_LOCUS1987</name>
</gene>
<keyword evidence="3" id="KW-0393">Immunoglobulin domain</keyword>
<dbReference type="EMBL" id="OU963862">
    <property type="protein sequence ID" value="CAH0382447.1"/>
    <property type="molecule type" value="Genomic_DNA"/>
</dbReference>
<dbReference type="SUPFAM" id="SSF48726">
    <property type="entry name" value="Immunoglobulin"/>
    <property type="match status" value="1"/>
</dbReference>
<dbReference type="Proteomes" id="UP001152759">
    <property type="component" value="Chromosome 1"/>
</dbReference>
<dbReference type="PANTHER" id="PTHR10075">
    <property type="entry name" value="BASIGIN RELATED"/>
    <property type="match status" value="1"/>
</dbReference>
<evidence type="ECO:0000256" key="2">
    <source>
        <dbReference type="ARBA" id="ARBA00023157"/>
    </source>
</evidence>
<dbReference type="InterPro" id="IPR003598">
    <property type="entry name" value="Ig_sub2"/>
</dbReference>
<dbReference type="GO" id="GO:0007156">
    <property type="term" value="P:homophilic cell adhesion via plasma membrane adhesion molecules"/>
    <property type="evidence" value="ECO:0007669"/>
    <property type="project" value="TreeGrafter"/>
</dbReference>
<dbReference type="GO" id="GO:0007411">
    <property type="term" value="P:axon guidance"/>
    <property type="evidence" value="ECO:0007669"/>
    <property type="project" value="TreeGrafter"/>
</dbReference>
<evidence type="ECO:0000313" key="7">
    <source>
        <dbReference type="Proteomes" id="UP001152759"/>
    </source>
</evidence>
<organism evidence="6 7">
    <name type="scientific">Bemisia tabaci</name>
    <name type="common">Sweetpotato whitefly</name>
    <name type="synonym">Aleurodes tabaci</name>
    <dbReference type="NCBI Taxonomy" id="7038"/>
    <lineage>
        <taxon>Eukaryota</taxon>
        <taxon>Metazoa</taxon>
        <taxon>Ecdysozoa</taxon>
        <taxon>Arthropoda</taxon>
        <taxon>Hexapoda</taxon>
        <taxon>Insecta</taxon>
        <taxon>Pterygota</taxon>
        <taxon>Neoptera</taxon>
        <taxon>Paraneoptera</taxon>
        <taxon>Hemiptera</taxon>
        <taxon>Sternorrhyncha</taxon>
        <taxon>Aleyrodoidea</taxon>
        <taxon>Aleyrodidae</taxon>
        <taxon>Aleyrodinae</taxon>
        <taxon>Bemisia</taxon>
    </lineage>
</organism>
<reference evidence="6" key="1">
    <citation type="submission" date="2021-12" db="EMBL/GenBank/DDBJ databases">
        <authorList>
            <person name="King R."/>
        </authorList>
    </citation>
    <scope>NUCLEOTIDE SEQUENCE</scope>
</reference>
<dbReference type="FunFam" id="2.60.40.10:FF:000189">
    <property type="entry name" value="Neogenin isoform 3"/>
    <property type="match status" value="1"/>
</dbReference>
<dbReference type="InterPro" id="IPR007110">
    <property type="entry name" value="Ig-like_dom"/>
</dbReference>
<sequence length="165" mass="18049">MVVRAVNGEWRAARARRRDARDGEEGSPVQNFDHSQAPRISEHPASKTVTKGEPVTLNCKAVGKPEPSIEWYKDGQLVSSSGPQRMVLDRGTSLFFLSTRYGKKDSDSGVYWCVAKNELGQVTSNNATLEVAARGLFTPQISENVTGVLSENANLAPDSRMSRVI</sequence>
<evidence type="ECO:0000256" key="3">
    <source>
        <dbReference type="ARBA" id="ARBA00023319"/>
    </source>
</evidence>
<dbReference type="PROSITE" id="PS50835">
    <property type="entry name" value="IG_LIKE"/>
    <property type="match status" value="1"/>
</dbReference>
<dbReference type="InterPro" id="IPR013783">
    <property type="entry name" value="Ig-like_fold"/>
</dbReference>
<dbReference type="InterPro" id="IPR036179">
    <property type="entry name" value="Ig-like_dom_sf"/>
</dbReference>
<feature type="domain" description="Ig-like" evidence="5">
    <location>
        <begin position="38"/>
        <end position="130"/>
    </location>
</feature>
<protein>
    <recommendedName>
        <fullName evidence="5">Ig-like domain-containing protein</fullName>
    </recommendedName>
</protein>
<dbReference type="GO" id="GO:0005886">
    <property type="term" value="C:plasma membrane"/>
    <property type="evidence" value="ECO:0007669"/>
    <property type="project" value="TreeGrafter"/>
</dbReference>
<dbReference type="GO" id="GO:0030424">
    <property type="term" value="C:axon"/>
    <property type="evidence" value="ECO:0007669"/>
    <property type="project" value="TreeGrafter"/>
</dbReference>